<dbReference type="VEuPathDB" id="FungiDB:An02g09290"/>
<sequence length="608" mass="69786">MSFQGILDGPWADHYHTARSSMTMLWQQQFHPRRLRARPVRTLMILAATCFFTLLLLSRSSQPHVSYWLRYPSYPPSRERPEDLPMVFTSPGHVLHRNDSLPHNLQKSTPSFHLLIPASQKSASLCRTLTSSMILNYPPPTLISYGKSPSTGYTDYAAMVDRIAGIYNYLAYNPQIKDEDLVLIVDSQDVFFQLPPEVLIQRFQNLLRENNEKLLRKYGTVTVDRPYRTGSQETIQKYSQRVLFAASKECFPGLTLDAGCVTVPESSLPPDAYGWKTDIHPQGHLNRPRWLKPGAVVGQAADLKLIYAEVLRFVHQHRNARGDYLAMTQMFGRQEYVRELERRDSANGFMEWLYTLIGISDASNITGATQPRLESGTRYEYGIGVDYESRLFFNMRNAKMDVEWLHYNNVTKTSAVQMQHGVPREKRLLIPSDITPESIGNPFIQPKFGKDDWLNPPFNETLDKLPNPRNHTWHNLPLMTNIHSASVPALLHVDGDHSVLDKWWSEMWYQPWARALLRKYMRTPNGFDAAQSSLLGGQEWWDMRGGRGGLWTDKGEWLAYTEVCGSYDKELFDDDFGPFGKESGEDADEPVYNRFGNVIKGKEKPGIW</sequence>
<dbReference type="VEuPathDB" id="FungiDB:M747DRAFT_290548"/>
<reference evidence="2" key="1">
    <citation type="journal article" date="2016" name="Genome Announc.">
        <title>Draft genome sequence of Aspergillus niger strain An76.</title>
        <authorList>
            <person name="Gong W."/>
            <person name="Cheng Z."/>
            <person name="Zhang H."/>
            <person name="Liu L."/>
            <person name="Gao P."/>
            <person name="Wang L."/>
        </authorList>
    </citation>
    <scope>NUCLEOTIDE SEQUENCE [LARGE SCALE GENOMIC DNA]</scope>
    <source>
        <strain evidence="2">An76</strain>
    </source>
</reference>
<dbReference type="EMBL" id="BCMY01000002">
    <property type="protein sequence ID" value="GAQ36774.1"/>
    <property type="molecule type" value="Genomic_DNA"/>
</dbReference>
<dbReference type="VEuPathDB" id="FungiDB:ASPNIDRAFT2_1185109"/>
<dbReference type="OrthoDB" id="422736at2759"/>
<dbReference type="VEuPathDB" id="FungiDB:ATCC64974_54990"/>
<dbReference type="Proteomes" id="UP000068243">
    <property type="component" value="Unassembled WGS sequence"/>
</dbReference>
<gene>
    <name evidence="1" type="ORF">ABL_01848</name>
</gene>
<dbReference type="AlphaFoldDB" id="A0A100I8R3"/>
<comment type="caution">
    <text evidence="1">The sequence shown here is derived from an EMBL/GenBank/DDBJ whole genome shotgun (WGS) entry which is preliminary data.</text>
</comment>
<proteinExistence type="predicted"/>
<dbReference type="CDD" id="cd22997">
    <property type="entry name" value="GT_LH"/>
    <property type="match status" value="1"/>
</dbReference>
<organism evidence="1 2">
    <name type="scientific">Aspergillus niger</name>
    <dbReference type="NCBI Taxonomy" id="5061"/>
    <lineage>
        <taxon>Eukaryota</taxon>
        <taxon>Fungi</taxon>
        <taxon>Dikarya</taxon>
        <taxon>Ascomycota</taxon>
        <taxon>Pezizomycotina</taxon>
        <taxon>Eurotiomycetes</taxon>
        <taxon>Eurotiomycetidae</taxon>
        <taxon>Eurotiales</taxon>
        <taxon>Aspergillaceae</taxon>
        <taxon>Aspergillus</taxon>
        <taxon>Aspergillus subgen. Circumdati</taxon>
    </lineage>
</organism>
<dbReference type="PaxDb" id="5061-CADANGAP00002382"/>
<dbReference type="PANTHER" id="PTHR36587:SF2">
    <property type="entry name" value="EXPRESSION SITE-ASSOCIATED GENE 3 (ESAG3)-LIKE PROTEIN"/>
    <property type="match status" value="1"/>
</dbReference>
<evidence type="ECO:0000313" key="1">
    <source>
        <dbReference type="EMBL" id="GAQ36774.1"/>
    </source>
</evidence>
<dbReference type="OMA" id="LLGGQDW"/>
<protein>
    <submittedName>
        <fullName evidence="1">Similar to An02g09290</fullName>
    </submittedName>
</protein>
<name>A0A100I8R3_ASPNG</name>
<accession>A0A100I8R3</accession>
<dbReference type="PANTHER" id="PTHR36587">
    <property type="entry name" value="EXPRESSION SITE-ASSOCIATED GENE 3 (ESAG3)-LIKE PROTEIN"/>
    <property type="match status" value="1"/>
</dbReference>
<evidence type="ECO:0000313" key="2">
    <source>
        <dbReference type="Proteomes" id="UP000068243"/>
    </source>
</evidence>